<dbReference type="EMBL" id="JBHTCQ010000001">
    <property type="protein sequence ID" value="MFC7403975.1"/>
    <property type="molecule type" value="Genomic_DNA"/>
</dbReference>
<dbReference type="Proteomes" id="UP001596455">
    <property type="component" value="Unassembled WGS sequence"/>
</dbReference>
<evidence type="ECO:0000313" key="1">
    <source>
        <dbReference type="EMBL" id="MFC7403975.1"/>
    </source>
</evidence>
<comment type="caution">
    <text evidence="1">The sequence shown here is derived from an EMBL/GenBank/DDBJ whole genome shotgun (WGS) entry which is preliminary data.</text>
</comment>
<accession>A0ABW2Q3B9</accession>
<reference evidence="2" key="1">
    <citation type="journal article" date="2019" name="Int. J. Syst. Evol. Microbiol.">
        <title>The Global Catalogue of Microorganisms (GCM) 10K type strain sequencing project: providing services to taxonomists for standard genome sequencing and annotation.</title>
        <authorList>
            <consortium name="The Broad Institute Genomics Platform"/>
            <consortium name="The Broad Institute Genome Sequencing Center for Infectious Disease"/>
            <person name="Wu L."/>
            <person name="Ma J."/>
        </authorList>
    </citation>
    <scope>NUCLEOTIDE SEQUENCE [LARGE SCALE GENOMIC DNA]</scope>
    <source>
        <strain evidence="2">JCM 1490</strain>
    </source>
</reference>
<evidence type="ECO:0000313" key="2">
    <source>
        <dbReference type="Proteomes" id="UP001596455"/>
    </source>
</evidence>
<keyword evidence="2" id="KW-1185">Reference proteome</keyword>
<dbReference type="RefSeq" id="WP_382393836.1">
    <property type="nucleotide sequence ID" value="NZ_JBHTCQ010000001.1"/>
</dbReference>
<name>A0ABW2Q3B9_9MICO</name>
<gene>
    <name evidence="1" type="ORF">ACFQQL_02550</name>
</gene>
<organism evidence="1 2">
    <name type="scientific">Georgenia alba</name>
    <dbReference type="NCBI Taxonomy" id="2233858"/>
    <lineage>
        <taxon>Bacteria</taxon>
        <taxon>Bacillati</taxon>
        <taxon>Actinomycetota</taxon>
        <taxon>Actinomycetes</taxon>
        <taxon>Micrococcales</taxon>
        <taxon>Bogoriellaceae</taxon>
        <taxon>Georgenia</taxon>
    </lineage>
</organism>
<sequence>MASASPIEPDPIRAALAGDTPRAALVTDIDELIDGAEPVTDADGLWSPKPSS</sequence>
<protein>
    <submittedName>
        <fullName evidence="1">Uncharacterized protein</fullName>
    </submittedName>
</protein>
<proteinExistence type="predicted"/>